<evidence type="ECO:0000256" key="4">
    <source>
        <dbReference type="ARBA" id="ARBA00023136"/>
    </source>
</evidence>
<evidence type="ECO:0000256" key="2">
    <source>
        <dbReference type="ARBA" id="ARBA00022692"/>
    </source>
</evidence>
<evidence type="ECO:0000259" key="7">
    <source>
        <dbReference type="PROSITE" id="PS50850"/>
    </source>
</evidence>
<dbReference type="SUPFAM" id="SSF103473">
    <property type="entry name" value="MFS general substrate transporter"/>
    <property type="match status" value="1"/>
</dbReference>
<dbReference type="PANTHER" id="PTHR23501:SF197">
    <property type="entry name" value="COMD"/>
    <property type="match status" value="1"/>
</dbReference>
<feature type="transmembrane region" description="Helical" evidence="6">
    <location>
        <begin position="427"/>
        <end position="448"/>
    </location>
</feature>
<name>D6MSW3_9ACTN</name>
<evidence type="ECO:0000313" key="8">
    <source>
        <dbReference type="EMBL" id="ADE34501.1"/>
    </source>
</evidence>
<dbReference type="Gene3D" id="1.20.1250.20">
    <property type="entry name" value="MFS general substrate transporter like domains"/>
    <property type="match status" value="1"/>
</dbReference>
<feature type="transmembrane region" description="Helical" evidence="6">
    <location>
        <begin position="165"/>
        <end position="185"/>
    </location>
</feature>
<keyword evidence="4 6" id="KW-0472">Membrane</keyword>
<dbReference type="PROSITE" id="PS50850">
    <property type="entry name" value="MFS"/>
    <property type="match status" value="1"/>
</dbReference>
<keyword evidence="2 6" id="KW-0812">Transmembrane</keyword>
<feature type="transmembrane region" description="Helical" evidence="6">
    <location>
        <begin position="119"/>
        <end position="144"/>
    </location>
</feature>
<feature type="transmembrane region" description="Helical" evidence="6">
    <location>
        <begin position="64"/>
        <end position="82"/>
    </location>
</feature>
<feature type="transmembrane region" description="Helical" evidence="6">
    <location>
        <begin position="251"/>
        <end position="274"/>
    </location>
</feature>
<feature type="compositionally biased region" description="Low complexity" evidence="5">
    <location>
        <begin position="520"/>
        <end position="531"/>
    </location>
</feature>
<evidence type="ECO:0000256" key="5">
    <source>
        <dbReference type="SAM" id="MobiDB-lite"/>
    </source>
</evidence>
<dbReference type="GO" id="GO:0022857">
    <property type="term" value="F:transmembrane transporter activity"/>
    <property type="evidence" value="ECO:0007669"/>
    <property type="project" value="InterPro"/>
</dbReference>
<dbReference type="EMBL" id="GQ409537">
    <property type="protein sequence ID" value="ADE34501.1"/>
    <property type="molecule type" value="Genomic_DNA"/>
</dbReference>
<dbReference type="InterPro" id="IPR020846">
    <property type="entry name" value="MFS_dom"/>
</dbReference>
<feature type="transmembrane region" description="Helical" evidence="6">
    <location>
        <begin position="491"/>
        <end position="510"/>
    </location>
</feature>
<protein>
    <submittedName>
        <fullName evidence="8">SsfR</fullName>
    </submittedName>
</protein>
<evidence type="ECO:0000256" key="3">
    <source>
        <dbReference type="ARBA" id="ARBA00022989"/>
    </source>
</evidence>
<feature type="region of interest" description="Disordered" evidence="5">
    <location>
        <begin position="519"/>
        <end position="545"/>
    </location>
</feature>
<dbReference type="InterPro" id="IPR011701">
    <property type="entry name" value="MFS"/>
</dbReference>
<feature type="transmembrane region" description="Helical" evidence="6">
    <location>
        <begin position="224"/>
        <end position="245"/>
    </location>
</feature>
<sequence>MSDTSTWAPVYDGDVLLMDTSKVKMVGAACISVLLLAILDINIVSAVAWKMVSDLDPVHGISDLPWLTSCYALADCIVVPLYGKLADVYGTKPLLLVALGFFTVGSFLCGIAQSLNELIVFRTIQGLGAGGLTAITLVVTGILFNDQDDEGDPDRTVKPSAAVGVGAAIMFGLGMALGPTLGGLIADSLNWRWVFLLNLPILIAAFVVFTVVLKMPYHPVRRKVDFLGAALIGGFGACALLVAEWGGAKYAWSSTTIVGLTAGAVLLLAAFIWRSFTAPEPLVSLALMRNSVFRAMMPVSLVAGIGVAGGLLYISGYLQVGRGLSTGRSGLLIMCMAVGILASVPVAKVIVNALGKFKYLLVAAGVFEAVVMISFGWLGPDTSYWLIGAGCFVLGVGIGQSLGLGLQYMQSSVDLADLGVATTSMRFCQQLGTSFGFALYSTIVARYLNSHLTGTAGAANVDGNLDTDALKKLPADQYHSAVNVFINGTNVVFIVAGVLSLAAGLLALVIREKGYKKNAGDGAPASSSGLPAPSPARNQAGADMA</sequence>
<dbReference type="Gene3D" id="1.20.1720.10">
    <property type="entry name" value="Multidrug resistance protein D"/>
    <property type="match status" value="1"/>
</dbReference>
<dbReference type="PANTHER" id="PTHR23501">
    <property type="entry name" value="MAJOR FACILITATOR SUPERFAMILY"/>
    <property type="match status" value="1"/>
</dbReference>
<feature type="transmembrane region" description="Helical" evidence="6">
    <location>
        <begin position="26"/>
        <end position="52"/>
    </location>
</feature>
<feature type="transmembrane region" description="Helical" evidence="6">
    <location>
        <begin position="384"/>
        <end position="406"/>
    </location>
</feature>
<dbReference type="AlphaFoldDB" id="D6MSW3"/>
<gene>
    <name evidence="8" type="primary">ssfR</name>
</gene>
<organism evidence="8">
    <name type="scientific">Streptomyces sp. SF2575</name>
    <dbReference type="NCBI Taxonomy" id="746675"/>
    <lineage>
        <taxon>Bacteria</taxon>
        <taxon>Bacillati</taxon>
        <taxon>Actinomycetota</taxon>
        <taxon>Actinomycetes</taxon>
        <taxon>Kitasatosporales</taxon>
        <taxon>Streptomycetaceae</taxon>
        <taxon>Streptomyces</taxon>
    </lineage>
</organism>
<evidence type="ECO:0000256" key="1">
    <source>
        <dbReference type="ARBA" id="ARBA00004651"/>
    </source>
</evidence>
<feature type="transmembrane region" description="Helical" evidence="6">
    <location>
        <begin position="191"/>
        <end position="212"/>
    </location>
</feature>
<evidence type="ECO:0000256" key="6">
    <source>
        <dbReference type="SAM" id="Phobius"/>
    </source>
</evidence>
<reference evidence="8" key="1">
    <citation type="journal article" date="2009" name="J. Am. Chem. Soc.">
        <title>Biochemical analysis of the biosynthetic pathway of an anticancer tetracycline SF2575.</title>
        <authorList>
            <person name="Pickens L.B."/>
            <person name="Kim W."/>
            <person name="Wang P."/>
            <person name="Zhou H."/>
            <person name="Watanabe K."/>
            <person name="Gomi S."/>
            <person name="Tang Y."/>
        </authorList>
    </citation>
    <scope>NUCLEOTIDE SEQUENCE</scope>
    <source>
        <strain evidence="8">SF2575</strain>
    </source>
</reference>
<dbReference type="Pfam" id="PF07690">
    <property type="entry name" value="MFS_1"/>
    <property type="match status" value="1"/>
</dbReference>
<proteinExistence type="predicted"/>
<feature type="domain" description="Major facilitator superfamily (MFS) profile" evidence="7">
    <location>
        <begin position="26"/>
        <end position="515"/>
    </location>
</feature>
<feature type="transmembrane region" description="Helical" evidence="6">
    <location>
        <begin position="359"/>
        <end position="378"/>
    </location>
</feature>
<accession>D6MSW3</accession>
<comment type="subcellular location">
    <subcellularLocation>
        <location evidence="1">Cell membrane</location>
        <topology evidence="1">Multi-pass membrane protein</topology>
    </subcellularLocation>
</comment>
<keyword evidence="3 6" id="KW-1133">Transmembrane helix</keyword>
<dbReference type="GO" id="GO:0005886">
    <property type="term" value="C:plasma membrane"/>
    <property type="evidence" value="ECO:0007669"/>
    <property type="project" value="UniProtKB-SubCell"/>
</dbReference>
<feature type="transmembrane region" description="Helical" evidence="6">
    <location>
        <begin position="295"/>
        <end position="318"/>
    </location>
</feature>
<feature type="transmembrane region" description="Helical" evidence="6">
    <location>
        <begin position="330"/>
        <end position="347"/>
    </location>
</feature>
<feature type="transmembrane region" description="Helical" evidence="6">
    <location>
        <begin position="94"/>
        <end position="113"/>
    </location>
</feature>
<dbReference type="InterPro" id="IPR036259">
    <property type="entry name" value="MFS_trans_sf"/>
</dbReference>